<reference evidence="2" key="1">
    <citation type="journal article" date="2023" name="G3 (Bethesda)">
        <title>Whole genome assembly and annotation of the endangered Caribbean coral Acropora cervicornis.</title>
        <authorList>
            <person name="Selwyn J.D."/>
            <person name="Vollmer S.V."/>
        </authorList>
    </citation>
    <scope>NUCLEOTIDE SEQUENCE</scope>
    <source>
        <strain evidence="2">K2</strain>
    </source>
</reference>
<evidence type="ECO:0000313" key="3">
    <source>
        <dbReference type="Proteomes" id="UP001249851"/>
    </source>
</evidence>
<keyword evidence="3" id="KW-1185">Reference proteome</keyword>
<feature type="compositionally biased region" description="Acidic residues" evidence="1">
    <location>
        <begin position="12"/>
        <end position="31"/>
    </location>
</feature>
<sequence>MDRKEFEKESSMDYEESMDYDEDYNMEEEEGRETASRSRQSEGDQANAHAHGLTKAKDGDKLNVTMVTNNKGWKITVTGQLLTELAKHPLVRLSGLVADEIPELKAWAKNLDINFVLSKEEKKKAGYPNEDHLAYPPDDLDIDVLIIHSYEIKLGRQAQHITDSKDCKWVHVVHTNEEELAKYGEKEIHVEQHQLQLTLCRLADMIIAIGSKLGDAYRNYLASTDKHVWDFFPGIADDLINVRRPGFASGQLFTIMVSATYYEKYFKAKGLDTAAQAINLLKDTSYHILFLVGPGERTSALEKYLKDNLDHQSQFTVRQFDKNTENLKSLRVFCTSILPALSADVPILVGGNTGLGMALKELPSGKTHIIDPDKPQVWADKIKEVREKGTKKCSDDAQQLREEYMKKYDKQEQCYNLVKEMLKMFPDKQGRLRNSAEHAEDVDTTRASSSGFQQSFQYPGARE</sequence>
<feature type="compositionally biased region" description="Polar residues" evidence="1">
    <location>
        <begin position="445"/>
        <end position="457"/>
    </location>
</feature>
<accession>A0AAD9VAL9</accession>
<comment type="caution">
    <text evidence="2">The sequence shown here is derived from an EMBL/GenBank/DDBJ whole genome shotgun (WGS) entry which is preliminary data.</text>
</comment>
<dbReference type="SUPFAM" id="SSF53756">
    <property type="entry name" value="UDP-Glycosyltransferase/glycogen phosphorylase"/>
    <property type="match status" value="1"/>
</dbReference>
<dbReference type="Gene3D" id="3.40.50.2000">
    <property type="entry name" value="Glycogen Phosphorylase B"/>
    <property type="match status" value="2"/>
</dbReference>
<dbReference type="Proteomes" id="UP001249851">
    <property type="component" value="Unassembled WGS sequence"/>
</dbReference>
<name>A0AAD9VAL9_ACRCE</name>
<dbReference type="EMBL" id="JARQWQ010000015">
    <property type="protein sequence ID" value="KAK2567047.1"/>
    <property type="molecule type" value="Genomic_DNA"/>
</dbReference>
<protein>
    <submittedName>
        <fullName evidence="2">Uncharacterized protein</fullName>
    </submittedName>
</protein>
<feature type="region of interest" description="Disordered" evidence="1">
    <location>
        <begin position="1"/>
        <end position="57"/>
    </location>
</feature>
<feature type="compositionally biased region" description="Basic and acidic residues" evidence="1">
    <location>
        <begin position="32"/>
        <end position="42"/>
    </location>
</feature>
<reference evidence="2" key="2">
    <citation type="journal article" date="2023" name="Science">
        <title>Genomic signatures of disease resistance in endangered staghorn corals.</title>
        <authorList>
            <person name="Vollmer S.V."/>
            <person name="Selwyn J.D."/>
            <person name="Despard B.A."/>
            <person name="Roesel C.L."/>
        </authorList>
    </citation>
    <scope>NUCLEOTIDE SEQUENCE</scope>
    <source>
        <strain evidence="2">K2</strain>
    </source>
</reference>
<gene>
    <name evidence="2" type="ORF">P5673_008831</name>
</gene>
<dbReference type="Pfam" id="PF20706">
    <property type="entry name" value="GT4-conflict"/>
    <property type="match status" value="1"/>
</dbReference>
<evidence type="ECO:0000256" key="1">
    <source>
        <dbReference type="SAM" id="MobiDB-lite"/>
    </source>
</evidence>
<organism evidence="2 3">
    <name type="scientific">Acropora cervicornis</name>
    <name type="common">Staghorn coral</name>
    <dbReference type="NCBI Taxonomy" id="6130"/>
    <lineage>
        <taxon>Eukaryota</taxon>
        <taxon>Metazoa</taxon>
        <taxon>Cnidaria</taxon>
        <taxon>Anthozoa</taxon>
        <taxon>Hexacorallia</taxon>
        <taxon>Scleractinia</taxon>
        <taxon>Astrocoeniina</taxon>
        <taxon>Acroporidae</taxon>
        <taxon>Acropora</taxon>
    </lineage>
</organism>
<dbReference type="AlphaFoldDB" id="A0AAD9VAL9"/>
<feature type="compositionally biased region" description="Basic and acidic residues" evidence="1">
    <location>
        <begin position="1"/>
        <end position="11"/>
    </location>
</feature>
<feature type="region of interest" description="Disordered" evidence="1">
    <location>
        <begin position="429"/>
        <end position="463"/>
    </location>
</feature>
<proteinExistence type="predicted"/>
<feature type="compositionally biased region" description="Basic and acidic residues" evidence="1">
    <location>
        <begin position="429"/>
        <end position="444"/>
    </location>
</feature>
<evidence type="ECO:0000313" key="2">
    <source>
        <dbReference type="EMBL" id="KAK2567047.1"/>
    </source>
</evidence>